<evidence type="ECO:0000313" key="1">
    <source>
        <dbReference type="EMBL" id="MDN3296567.1"/>
    </source>
</evidence>
<evidence type="ECO:0008006" key="3">
    <source>
        <dbReference type="Google" id="ProtNLM"/>
    </source>
</evidence>
<evidence type="ECO:0000313" key="2">
    <source>
        <dbReference type="Proteomes" id="UP001174050"/>
    </source>
</evidence>
<sequence length="53" mass="5951">MADVVDADELLRRIRVARDWARQEEEHAPDETTATAYKAVRQTLDKLIAPASG</sequence>
<organism evidence="1 2">
    <name type="scientific">Streptomyces ficellus</name>
    <dbReference type="NCBI Taxonomy" id="1977088"/>
    <lineage>
        <taxon>Bacteria</taxon>
        <taxon>Bacillati</taxon>
        <taxon>Actinomycetota</taxon>
        <taxon>Actinomycetes</taxon>
        <taxon>Kitasatosporales</taxon>
        <taxon>Streptomycetaceae</taxon>
        <taxon>Streptomyces</taxon>
    </lineage>
</organism>
<dbReference type="EMBL" id="JAUEPL010000035">
    <property type="protein sequence ID" value="MDN3296567.1"/>
    <property type="molecule type" value="Genomic_DNA"/>
</dbReference>
<gene>
    <name evidence="1" type="ORF">QWM81_21445</name>
</gene>
<proteinExistence type="predicted"/>
<comment type="caution">
    <text evidence="1">The sequence shown here is derived from an EMBL/GenBank/DDBJ whole genome shotgun (WGS) entry which is preliminary data.</text>
</comment>
<dbReference type="RefSeq" id="WP_290113823.1">
    <property type="nucleotide sequence ID" value="NZ_JAUEPL010000035.1"/>
</dbReference>
<dbReference type="Proteomes" id="UP001174050">
    <property type="component" value="Unassembled WGS sequence"/>
</dbReference>
<reference evidence="1" key="1">
    <citation type="submission" date="2023-06" db="EMBL/GenBank/DDBJ databases">
        <title>WGS-Sequencing of Streptomyces ficellus isolate 21 collected from sand in Gara Djebilet Iron Mine in Algeria.</title>
        <authorList>
            <person name="Zegers G.P."/>
            <person name="Gomez A."/>
            <person name="Gueddou A."/>
            <person name="Zahara A.F."/>
            <person name="Worth M."/>
            <person name="Sevigny J.L."/>
            <person name="Tisa L."/>
        </authorList>
    </citation>
    <scope>NUCLEOTIDE SEQUENCE</scope>
    <source>
        <strain evidence="1">AS11</strain>
    </source>
</reference>
<keyword evidence="2" id="KW-1185">Reference proteome</keyword>
<accession>A0ABT7ZAM8</accession>
<protein>
    <recommendedName>
        <fullName evidence="3">HEPN domain-containing protein</fullName>
    </recommendedName>
</protein>
<name>A0ABT7ZAM8_9ACTN</name>